<comment type="function">
    <text evidence="7">The globular domain of the protein is located near the polypeptide exit tunnel on the outside of the subunit, while an extended beta-hairpin is found that lines the wall of the exit tunnel in the center of the 70S ribosome.</text>
</comment>
<comment type="subunit">
    <text evidence="7 9">Part of the 50S ribosomal subunit.</text>
</comment>
<dbReference type="NCBIfam" id="TIGR01044">
    <property type="entry name" value="rplV_bact"/>
    <property type="match status" value="1"/>
</dbReference>
<dbReference type="HAMAP" id="MF_01331_B">
    <property type="entry name" value="Ribosomal_uL22_B"/>
    <property type="match status" value="1"/>
</dbReference>
<comment type="function">
    <text evidence="7 10">This protein binds specifically to 23S rRNA; its binding is stimulated by other ribosomal proteins, e.g., L4, L17, and L20. It is important during the early stages of 50S assembly. It makes multiple contacts with different domains of the 23S rRNA in the assembled 50S subunit and ribosome.</text>
</comment>
<dbReference type="InterPro" id="IPR047867">
    <property type="entry name" value="Ribosomal_uL22_bac/org-type"/>
</dbReference>
<organism evidence="12 13">
    <name type="scientific">candidate division Kazan bacterium RIFCSPLOWO2_01_FULL_48_13</name>
    <dbReference type="NCBI Taxonomy" id="1798539"/>
    <lineage>
        <taxon>Bacteria</taxon>
        <taxon>Bacteria division Kazan-3B-28</taxon>
    </lineage>
</organism>
<dbReference type="GO" id="GO:0015934">
    <property type="term" value="C:large ribosomal subunit"/>
    <property type="evidence" value="ECO:0007669"/>
    <property type="project" value="InterPro"/>
</dbReference>
<dbReference type="GO" id="GO:0019843">
    <property type="term" value="F:rRNA binding"/>
    <property type="evidence" value="ECO:0007669"/>
    <property type="project" value="UniProtKB-UniRule"/>
</dbReference>
<dbReference type="CDD" id="cd00336">
    <property type="entry name" value="Ribosomal_L22"/>
    <property type="match status" value="1"/>
</dbReference>
<dbReference type="PANTHER" id="PTHR13501:SF8">
    <property type="entry name" value="LARGE RIBOSOMAL SUBUNIT PROTEIN UL22M"/>
    <property type="match status" value="1"/>
</dbReference>
<evidence type="ECO:0000256" key="6">
    <source>
        <dbReference type="ARBA" id="ARBA00035207"/>
    </source>
</evidence>
<evidence type="ECO:0000313" key="12">
    <source>
        <dbReference type="EMBL" id="OGB85654.1"/>
    </source>
</evidence>
<evidence type="ECO:0000256" key="9">
    <source>
        <dbReference type="RuleBase" id="RU004006"/>
    </source>
</evidence>
<dbReference type="InterPro" id="IPR036394">
    <property type="entry name" value="Ribosomal_uL22_sf"/>
</dbReference>
<evidence type="ECO:0000256" key="2">
    <source>
        <dbReference type="ARBA" id="ARBA00022730"/>
    </source>
</evidence>
<comment type="caution">
    <text evidence="12">The sequence shown here is derived from an EMBL/GenBank/DDBJ whole genome shotgun (WGS) entry which is preliminary data.</text>
</comment>
<accession>A0A1F4PPS5</accession>
<keyword evidence="5 7" id="KW-0687">Ribonucleoprotein</keyword>
<dbReference type="EMBL" id="METE01000001">
    <property type="protein sequence ID" value="OGB85654.1"/>
    <property type="molecule type" value="Genomic_DNA"/>
</dbReference>
<protein>
    <recommendedName>
        <fullName evidence="6 7">Large ribosomal subunit protein uL22</fullName>
    </recommendedName>
</protein>
<keyword evidence="4 7" id="KW-0689">Ribosomal protein</keyword>
<dbReference type="STRING" id="1798539.A2994_02710"/>
<dbReference type="InterPro" id="IPR001063">
    <property type="entry name" value="Ribosomal_uL22"/>
</dbReference>
<evidence type="ECO:0000256" key="8">
    <source>
        <dbReference type="RuleBase" id="RU004005"/>
    </source>
</evidence>
<dbReference type="AlphaFoldDB" id="A0A1F4PPS5"/>
<dbReference type="InterPro" id="IPR005727">
    <property type="entry name" value="Ribosomal_uL22_bac/chlpt-type"/>
</dbReference>
<sequence length="171" mass="18908">MQVAASTKFVRISPKKVRPHLKDLRGKKVVPVLAALKFANTKSGQLLYKLIHSASANAANNYNLKPDNLKIKILKVDEGPRFRRYWYRSHGSADLQMKRTSHLNVILEEITPTLKPTTVKPKAGSVVKSAPGAALPSTPEKSTSIQSAAPEVKKPRHKGGIKQIFTRTTHK</sequence>
<comment type="similarity">
    <text evidence="1 7 8">Belongs to the universal ribosomal protein uL22 family.</text>
</comment>
<dbReference type="PROSITE" id="PS00464">
    <property type="entry name" value="RIBOSOMAL_L22"/>
    <property type="match status" value="1"/>
</dbReference>
<dbReference type="Gene3D" id="3.90.470.10">
    <property type="entry name" value="Ribosomal protein L22/L17"/>
    <property type="match status" value="1"/>
</dbReference>
<keyword evidence="3 7" id="KW-0694">RNA-binding</keyword>
<proteinExistence type="inferred from homology"/>
<dbReference type="GO" id="GO:0006412">
    <property type="term" value="P:translation"/>
    <property type="evidence" value="ECO:0007669"/>
    <property type="project" value="UniProtKB-UniRule"/>
</dbReference>
<dbReference type="GO" id="GO:0003735">
    <property type="term" value="F:structural constituent of ribosome"/>
    <property type="evidence" value="ECO:0007669"/>
    <property type="project" value="InterPro"/>
</dbReference>
<evidence type="ECO:0000256" key="1">
    <source>
        <dbReference type="ARBA" id="ARBA00009451"/>
    </source>
</evidence>
<reference evidence="12 13" key="1">
    <citation type="journal article" date="2016" name="Nat. Commun.">
        <title>Thousands of microbial genomes shed light on interconnected biogeochemical processes in an aquifer system.</title>
        <authorList>
            <person name="Anantharaman K."/>
            <person name="Brown C.T."/>
            <person name="Hug L.A."/>
            <person name="Sharon I."/>
            <person name="Castelle C.J."/>
            <person name="Probst A.J."/>
            <person name="Thomas B.C."/>
            <person name="Singh A."/>
            <person name="Wilkins M.J."/>
            <person name="Karaoz U."/>
            <person name="Brodie E.L."/>
            <person name="Williams K.H."/>
            <person name="Hubbard S.S."/>
            <person name="Banfield J.F."/>
        </authorList>
    </citation>
    <scope>NUCLEOTIDE SEQUENCE [LARGE SCALE GENOMIC DNA]</scope>
</reference>
<gene>
    <name evidence="7" type="primary">rplV</name>
    <name evidence="12" type="ORF">A2994_02710</name>
</gene>
<evidence type="ECO:0000256" key="7">
    <source>
        <dbReference type="HAMAP-Rule" id="MF_01331"/>
    </source>
</evidence>
<evidence type="ECO:0000313" key="13">
    <source>
        <dbReference type="Proteomes" id="UP000179010"/>
    </source>
</evidence>
<evidence type="ECO:0000256" key="11">
    <source>
        <dbReference type="SAM" id="MobiDB-lite"/>
    </source>
</evidence>
<dbReference type="Proteomes" id="UP000179010">
    <property type="component" value="Unassembled WGS sequence"/>
</dbReference>
<dbReference type="InterPro" id="IPR018260">
    <property type="entry name" value="Ribosomal_uL22_CS"/>
</dbReference>
<evidence type="ECO:0000256" key="10">
    <source>
        <dbReference type="RuleBase" id="RU004008"/>
    </source>
</evidence>
<feature type="region of interest" description="Disordered" evidence="11">
    <location>
        <begin position="123"/>
        <end position="171"/>
    </location>
</feature>
<dbReference type="Pfam" id="PF00237">
    <property type="entry name" value="Ribosomal_L22"/>
    <property type="match status" value="1"/>
</dbReference>
<name>A0A1F4PPS5_UNCK3</name>
<dbReference type="SUPFAM" id="SSF54843">
    <property type="entry name" value="Ribosomal protein L22"/>
    <property type="match status" value="1"/>
</dbReference>
<evidence type="ECO:0000256" key="4">
    <source>
        <dbReference type="ARBA" id="ARBA00022980"/>
    </source>
</evidence>
<dbReference type="PANTHER" id="PTHR13501">
    <property type="entry name" value="CHLOROPLAST 50S RIBOSOMAL PROTEIN L22-RELATED"/>
    <property type="match status" value="1"/>
</dbReference>
<evidence type="ECO:0000256" key="3">
    <source>
        <dbReference type="ARBA" id="ARBA00022884"/>
    </source>
</evidence>
<evidence type="ECO:0000256" key="5">
    <source>
        <dbReference type="ARBA" id="ARBA00023274"/>
    </source>
</evidence>
<keyword evidence="2 7" id="KW-0699">rRNA-binding</keyword>